<dbReference type="InterPro" id="IPR014016">
    <property type="entry name" value="UvrD-like_ATP-bd"/>
</dbReference>
<evidence type="ECO:0000256" key="8">
    <source>
        <dbReference type="ARBA" id="ARBA00034617"/>
    </source>
</evidence>
<dbReference type="Gene3D" id="1.10.486.10">
    <property type="entry name" value="PCRA, domain 4"/>
    <property type="match status" value="1"/>
</dbReference>
<feature type="domain" description="UvrD-like helicase ATP-binding" evidence="13">
    <location>
        <begin position="7"/>
        <end position="281"/>
    </location>
</feature>
<dbReference type="InterPro" id="IPR000212">
    <property type="entry name" value="DNA_helicase_UvrD/REP"/>
</dbReference>
<keyword evidence="5 12" id="KW-0067">ATP-binding</keyword>
<dbReference type="GO" id="GO:0016887">
    <property type="term" value="F:ATP hydrolysis activity"/>
    <property type="evidence" value="ECO:0007669"/>
    <property type="project" value="RHEA"/>
</dbReference>
<comment type="caution">
    <text evidence="15">The sequence shown here is derived from an EMBL/GenBank/DDBJ whole genome shotgun (WGS) entry which is preliminary data.</text>
</comment>
<dbReference type="PROSITE" id="PS51198">
    <property type="entry name" value="UVRD_HELICASE_ATP_BIND"/>
    <property type="match status" value="1"/>
</dbReference>
<accession>A0A3D8ICR9</accession>
<dbReference type="EMBL" id="NXLS01000004">
    <property type="protein sequence ID" value="RDU62942.1"/>
    <property type="molecule type" value="Genomic_DNA"/>
</dbReference>
<keyword evidence="4 12" id="KW-0347">Helicase</keyword>
<dbReference type="Pfam" id="PF13361">
    <property type="entry name" value="UvrD_C"/>
    <property type="match status" value="1"/>
</dbReference>
<dbReference type="CDD" id="cd18807">
    <property type="entry name" value="SF1_C_UvrD"/>
    <property type="match status" value="1"/>
</dbReference>
<feature type="binding site" evidence="12">
    <location>
        <begin position="28"/>
        <end position="35"/>
    </location>
    <ligand>
        <name>ATP</name>
        <dbReference type="ChEBI" id="CHEBI:30616"/>
    </ligand>
</feature>
<comment type="catalytic activity">
    <reaction evidence="8">
        <text>Couples ATP hydrolysis with the unwinding of duplex DNA by translocating in the 3'-5' direction.</text>
        <dbReference type="EC" id="5.6.2.4"/>
    </reaction>
</comment>
<dbReference type="Pfam" id="PF00580">
    <property type="entry name" value="UvrD-helicase"/>
    <property type="match status" value="1"/>
</dbReference>
<dbReference type="GO" id="GO:0005524">
    <property type="term" value="F:ATP binding"/>
    <property type="evidence" value="ECO:0007669"/>
    <property type="project" value="UniProtKB-UniRule"/>
</dbReference>
<keyword evidence="3 12" id="KW-0378">Hydrolase</keyword>
<dbReference type="GO" id="GO:0005829">
    <property type="term" value="C:cytosol"/>
    <property type="evidence" value="ECO:0007669"/>
    <property type="project" value="TreeGrafter"/>
</dbReference>
<sequence length="715" mass="81570">MQDSFLEQLNSAQLEAVKTIDGALLILAGAGSGKTKTITTRLAYLIDAVGIPPESCLTLTFTNKAAGEMQRRALSMIDNLSTHPPLLCTFHKFGLLFLKFYIVELGRKANFILADSEDSKRIIKELNNDLAPLPLVISEISRYKNSQITPQEALKNAYNANYEHIAKVYKEYQEFLVQKNMVDFDDLLLLPLEIMQKNPKIAENESKKYQYIMVDEYQDTNHLQYLLLKQLCSTHQNLCVVGDDDQSIYSWRGANIQNILQFSKQFQGAKVIKLEKNYRSTQAILKAANQLIANNKERLGKELKTTLEKGKPVEILHSSDEQAEVRRVATILKGLLSRGISPKQIAVLFRVNALSRSLEEGFNREKIPYVLVGAIRFYERSEIKDVLSYLRVLVNLDDDFSLTRILNKPKRGIGKTTIDKLLTLTQKYNTSIFGLFNESQENAQRLQDVQNTLSQKAYKTMKEFFITLQELQHNLQEASLNFPDEFERRIKLCEALGQSHEEIDRVSNIEEFYGVYREFFKQNPLSNLEDFLNDLALRSDQEDTEMRQESKGIEGVSCMSVHSSKGLEFDYVFVIGLEEGFFPMTREDSSLEEERRLAYVAFTRAKKELYLSFVDSRFYRGNRATLPPSKFLAESGVGNKGEAKQPKQNSFAPTIRRSFVNTSSESGFSKGDCVMHKILGAGRIVEVRQEGKTTRLKINFGGLEKEIFSDFVTKV</sequence>
<dbReference type="GO" id="GO:0000725">
    <property type="term" value="P:recombinational repair"/>
    <property type="evidence" value="ECO:0007669"/>
    <property type="project" value="TreeGrafter"/>
</dbReference>
<dbReference type="PANTHER" id="PTHR11070">
    <property type="entry name" value="UVRD / RECB / PCRA DNA HELICASE FAMILY MEMBER"/>
    <property type="match status" value="1"/>
</dbReference>
<evidence type="ECO:0000256" key="5">
    <source>
        <dbReference type="ARBA" id="ARBA00022840"/>
    </source>
</evidence>
<name>A0A3D8ICR9_9HELI</name>
<dbReference type="PROSITE" id="PS51217">
    <property type="entry name" value="UVRD_HELICASE_CTER"/>
    <property type="match status" value="1"/>
</dbReference>
<gene>
    <name evidence="15" type="ORF">CQA43_04760</name>
</gene>
<dbReference type="Gene3D" id="3.40.50.300">
    <property type="entry name" value="P-loop containing nucleotide triphosphate hydrolases"/>
    <property type="match status" value="2"/>
</dbReference>
<keyword evidence="7" id="KW-0413">Isomerase</keyword>
<comment type="similarity">
    <text evidence="1">Belongs to the helicase family. UvrD subfamily.</text>
</comment>
<evidence type="ECO:0000256" key="4">
    <source>
        <dbReference type="ARBA" id="ARBA00022806"/>
    </source>
</evidence>
<feature type="domain" description="UvrD-like helicase C-terminal" evidence="14">
    <location>
        <begin position="282"/>
        <end position="566"/>
    </location>
</feature>
<dbReference type="Proteomes" id="UP000256650">
    <property type="component" value="Unassembled WGS sequence"/>
</dbReference>
<dbReference type="RefSeq" id="WP_115551476.1">
    <property type="nucleotide sequence ID" value="NZ_CAORSE010000002.1"/>
</dbReference>
<dbReference type="Gene3D" id="1.10.10.160">
    <property type="match status" value="1"/>
</dbReference>
<evidence type="ECO:0000256" key="1">
    <source>
        <dbReference type="ARBA" id="ARBA00009922"/>
    </source>
</evidence>
<comment type="catalytic activity">
    <reaction evidence="11">
        <text>ATP + H2O = ADP + phosphate + H(+)</text>
        <dbReference type="Rhea" id="RHEA:13065"/>
        <dbReference type="ChEBI" id="CHEBI:15377"/>
        <dbReference type="ChEBI" id="CHEBI:15378"/>
        <dbReference type="ChEBI" id="CHEBI:30616"/>
        <dbReference type="ChEBI" id="CHEBI:43474"/>
        <dbReference type="ChEBI" id="CHEBI:456216"/>
        <dbReference type="EC" id="5.6.2.4"/>
    </reaction>
</comment>
<dbReference type="GO" id="GO:0043138">
    <property type="term" value="F:3'-5' DNA helicase activity"/>
    <property type="evidence" value="ECO:0007669"/>
    <property type="project" value="UniProtKB-EC"/>
</dbReference>
<keyword evidence="2 12" id="KW-0547">Nucleotide-binding</keyword>
<protein>
    <recommendedName>
        <fullName evidence="9">DNA 3'-5' helicase</fullName>
        <ecNumber evidence="9">5.6.2.4</ecNumber>
    </recommendedName>
    <alternativeName>
        <fullName evidence="10">DNA 3'-5' helicase II</fullName>
    </alternativeName>
</protein>
<evidence type="ECO:0000259" key="13">
    <source>
        <dbReference type="PROSITE" id="PS51198"/>
    </source>
</evidence>
<evidence type="ECO:0000256" key="12">
    <source>
        <dbReference type="PROSITE-ProRule" id="PRU00560"/>
    </source>
</evidence>
<dbReference type="InterPro" id="IPR014017">
    <property type="entry name" value="DNA_helicase_UvrD-like_C"/>
</dbReference>
<keyword evidence="16" id="KW-1185">Reference proteome</keyword>
<evidence type="ECO:0000256" key="10">
    <source>
        <dbReference type="ARBA" id="ARBA00034923"/>
    </source>
</evidence>
<dbReference type="EC" id="5.6.2.4" evidence="9"/>
<dbReference type="GO" id="GO:0033202">
    <property type="term" value="C:DNA helicase complex"/>
    <property type="evidence" value="ECO:0007669"/>
    <property type="project" value="TreeGrafter"/>
</dbReference>
<evidence type="ECO:0000256" key="3">
    <source>
        <dbReference type="ARBA" id="ARBA00022801"/>
    </source>
</evidence>
<dbReference type="SUPFAM" id="SSF52540">
    <property type="entry name" value="P-loop containing nucleoside triphosphate hydrolases"/>
    <property type="match status" value="1"/>
</dbReference>
<dbReference type="CDD" id="cd17932">
    <property type="entry name" value="DEXQc_UvrD"/>
    <property type="match status" value="1"/>
</dbReference>
<evidence type="ECO:0000256" key="11">
    <source>
        <dbReference type="ARBA" id="ARBA00048988"/>
    </source>
</evidence>
<evidence type="ECO:0000256" key="7">
    <source>
        <dbReference type="ARBA" id="ARBA00023235"/>
    </source>
</evidence>
<evidence type="ECO:0000313" key="15">
    <source>
        <dbReference type="EMBL" id="RDU62942.1"/>
    </source>
</evidence>
<evidence type="ECO:0000259" key="14">
    <source>
        <dbReference type="PROSITE" id="PS51217"/>
    </source>
</evidence>
<dbReference type="InterPro" id="IPR027417">
    <property type="entry name" value="P-loop_NTPase"/>
</dbReference>
<dbReference type="PANTHER" id="PTHR11070:SF2">
    <property type="entry name" value="ATP-DEPENDENT DNA HELICASE SRS2"/>
    <property type="match status" value="1"/>
</dbReference>
<evidence type="ECO:0000256" key="2">
    <source>
        <dbReference type="ARBA" id="ARBA00022741"/>
    </source>
</evidence>
<organism evidence="15 16">
    <name type="scientific">Helicobacter ganmani</name>
    <dbReference type="NCBI Taxonomy" id="60246"/>
    <lineage>
        <taxon>Bacteria</taxon>
        <taxon>Pseudomonadati</taxon>
        <taxon>Campylobacterota</taxon>
        <taxon>Epsilonproteobacteria</taxon>
        <taxon>Campylobacterales</taxon>
        <taxon>Helicobacteraceae</taxon>
        <taxon>Helicobacter</taxon>
    </lineage>
</organism>
<evidence type="ECO:0000256" key="9">
    <source>
        <dbReference type="ARBA" id="ARBA00034808"/>
    </source>
</evidence>
<reference evidence="15 16" key="1">
    <citation type="submission" date="2018-04" db="EMBL/GenBank/DDBJ databases">
        <title>Novel Campyloabacter and Helicobacter Species and Strains.</title>
        <authorList>
            <person name="Mannion A.J."/>
            <person name="Shen Z."/>
            <person name="Fox J.G."/>
        </authorList>
    </citation>
    <scope>NUCLEOTIDE SEQUENCE [LARGE SCALE GENOMIC DNA]</scope>
    <source>
        <strain evidence="15 16">MIT 99-5101</strain>
    </source>
</reference>
<evidence type="ECO:0000256" key="6">
    <source>
        <dbReference type="ARBA" id="ARBA00023125"/>
    </source>
</evidence>
<dbReference type="GeneID" id="82535595"/>
<evidence type="ECO:0000313" key="16">
    <source>
        <dbReference type="Proteomes" id="UP000256650"/>
    </source>
</evidence>
<dbReference type="AlphaFoldDB" id="A0A3D8ICR9"/>
<dbReference type="OrthoDB" id="9810135at2"/>
<dbReference type="InterPro" id="IPR013986">
    <property type="entry name" value="DExx_box_DNA_helicase_dom_sf"/>
</dbReference>
<proteinExistence type="inferred from homology"/>
<dbReference type="GO" id="GO:0003677">
    <property type="term" value="F:DNA binding"/>
    <property type="evidence" value="ECO:0007669"/>
    <property type="project" value="UniProtKB-KW"/>
</dbReference>
<keyword evidence="6" id="KW-0238">DNA-binding</keyword>